<dbReference type="Pfam" id="PF00535">
    <property type="entry name" value="Glycos_transf_2"/>
    <property type="match status" value="1"/>
</dbReference>
<comment type="subcellular location">
    <subcellularLocation>
        <location evidence="1">Cell membrane</location>
    </subcellularLocation>
</comment>
<accession>A0A1E7X543</accession>
<dbReference type="AlphaFoldDB" id="A0A1E7X543"/>
<dbReference type="GO" id="GO:0016757">
    <property type="term" value="F:glycosyltransferase activity"/>
    <property type="evidence" value="ECO:0007669"/>
    <property type="project" value="UniProtKB-KW"/>
</dbReference>
<comment type="caution">
    <text evidence="7">The sequence shown here is derived from an EMBL/GenBank/DDBJ whole genome shotgun (WGS) entry which is preliminary data.</text>
</comment>
<sequence>MIGIVIPAHDEERYLDGCLNAIRLAGGHADLRGESVCVVVVLDHCRDNSRAIAHAHTNALQSAGYRVEAIELDARNVGAARAAGAERLLAHGARWLAFTDADTRVAPDWLVAQLSLGVDVVCGTVSVDDWSAHHDQAAVLRHHFDSCYADRDGHRHIHGANLGVCATAYCCVGGFLPLACSEDVALVEALENCGATVAWSAAPRVVTSARRDARARGGFGDTLIRLATAASQAALPLLPLKPVIP</sequence>
<proteinExistence type="predicted"/>
<gene>
    <name evidence="7" type="ORF">DUPY_11320</name>
</gene>
<dbReference type="InterPro" id="IPR029044">
    <property type="entry name" value="Nucleotide-diphossugar_trans"/>
</dbReference>
<dbReference type="Gene3D" id="3.90.550.10">
    <property type="entry name" value="Spore Coat Polysaccharide Biosynthesis Protein SpsA, Chain A"/>
    <property type="match status" value="1"/>
</dbReference>
<name>A0A1E7X543_9BURK</name>
<keyword evidence="3" id="KW-0328">Glycosyltransferase</keyword>
<keyword evidence="5" id="KW-0472">Membrane</keyword>
<dbReference type="Proteomes" id="UP000175989">
    <property type="component" value="Unassembled WGS sequence"/>
</dbReference>
<evidence type="ECO:0000313" key="7">
    <source>
        <dbReference type="EMBL" id="OFA07588.1"/>
    </source>
</evidence>
<evidence type="ECO:0000256" key="1">
    <source>
        <dbReference type="ARBA" id="ARBA00004236"/>
    </source>
</evidence>
<feature type="domain" description="Glycosyltransferase 2-like" evidence="6">
    <location>
        <begin position="4"/>
        <end position="132"/>
    </location>
</feature>
<dbReference type="InterPro" id="IPR001173">
    <property type="entry name" value="Glyco_trans_2-like"/>
</dbReference>
<dbReference type="GO" id="GO:0005886">
    <property type="term" value="C:plasma membrane"/>
    <property type="evidence" value="ECO:0007669"/>
    <property type="project" value="UniProtKB-SubCell"/>
</dbReference>
<organism evidence="7 8">
    <name type="scientific">Duganella phyllosphaerae</name>
    <dbReference type="NCBI Taxonomy" id="762836"/>
    <lineage>
        <taxon>Bacteria</taxon>
        <taxon>Pseudomonadati</taxon>
        <taxon>Pseudomonadota</taxon>
        <taxon>Betaproteobacteria</taxon>
        <taxon>Burkholderiales</taxon>
        <taxon>Oxalobacteraceae</taxon>
        <taxon>Telluria group</taxon>
        <taxon>Duganella</taxon>
    </lineage>
</organism>
<keyword evidence="4 7" id="KW-0808">Transferase</keyword>
<dbReference type="PANTHER" id="PTHR43646">
    <property type="entry name" value="GLYCOSYLTRANSFERASE"/>
    <property type="match status" value="1"/>
</dbReference>
<evidence type="ECO:0000259" key="6">
    <source>
        <dbReference type="Pfam" id="PF00535"/>
    </source>
</evidence>
<keyword evidence="8" id="KW-1185">Reference proteome</keyword>
<evidence type="ECO:0000256" key="4">
    <source>
        <dbReference type="ARBA" id="ARBA00022679"/>
    </source>
</evidence>
<dbReference type="OrthoDB" id="9777873at2"/>
<dbReference type="SUPFAM" id="SSF53448">
    <property type="entry name" value="Nucleotide-diphospho-sugar transferases"/>
    <property type="match status" value="1"/>
</dbReference>
<evidence type="ECO:0000313" key="8">
    <source>
        <dbReference type="Proteomes" id="UP000175989"/>
    </source>
</evidence>
<keyword evidence="2" id="KW-1003">Cell membrane</keyword>
<dbReference type="PATRIC" id="fig|762836.4.peg.1182"/>
<evidence type="ECO:0000256" key="5">
    <source>
        <dbReference type="ARBA" id="ARBA00023136"/>
    </source>
</evidence>
<dbReference type="CDD" id="cd00761">
    <property type="entry name" value="Glyco_tranf_GTA_type"/>
    <property type="match status" value="1"/>
</dbReference>
<dbReference type="PANTHER" id="PTHR43646:SF2">
    <property type="entry name" value="GLYCOSYLTRANSFERASE 2-LIKE DOMAIN-CONTAINING PROTEIN"/>
    <property type="match status" value="1"/>
</dbReference>
<evidence type="ECO:0000256" key="3">
    <source>
        <dbReference type="ARBA" id="ARBA00022676"/>
    </source>
</evidence>
<protein>
    <submittedName>
        <fullName evidence="7">Glycosyl transferase family 2</fullName>
    </submittedName>
</protein>
<evidence type="ECO:0000256" key="2">
    <source>
        <dbReference type="ARBA" id="ARBA00022475"/>
    </source>
</evidence>
<dbReference type="EMBL" id="LROM01000059">
    <property type="protein sequence ID" value="OFA07588.1"/>
    <property type="molecule type" value="Genomic_DNA"/>
</dbReference>
<dbReference type="RefSeq" id="WP_070246869.1">
    <property type="nucleotide sequence ID" value="NZ_LROM01000059.1"/>
</dbReference>
<reference evidence="8" key="1">
    <citation type="journal article" date="2016" name="Front. Microbiol.">
        <title>Molecular Keys to the Janthinobacterium and Duganella spp. Interaction with the Plant Pathogen Fusarium graminearum.</title>
        <authorList>
            <person name="Haack F.S."/>
            <person name="Poehlein A."/>
            <person name="Kroger C."/>
            <person name="Voigt C.A."/>
            <person name="Piepenbring M."/>
            <person name="Bode H.B."/>
            <person name="Daniel R."/>
            <person name="Schafer W."/>
            <person name="Streit W.R."/>
        </authorList>
    </citation>
    <scope>NUCLEOTIDE SEQUENCE [LARGE SCALE GENOMIC DNA]</scope>
    <source>
        <strain evidence="8">T54</strain>
    </source>
</reference>